<proteinExistence type="predicted"/>
<organism evidence="1 2">
    <name type="scientific">Liparis tanakae</name>
    <name type="common">Tanaka's snailfish</name>
    <dbReference type="NCBI Taxonomy" id="230148"/>
    <lineage>
        <taxon>Eukaryota</taxon>
        <taxon>Metazoa</taxon>
        <taxon>Chordata</taxon>
        <taxon>Craniata</taxon>
        <taxon>Vertebrata</taxon>
        <taxon>Euteleostomi</taxon>
        <taxon>Actinopterygii</taxon>
        <taxon>Neopterygii</taxon>
        <taxon>Teleostei</taxon>
        <taxon>Neoteleostei</taxon>
        <taxon>Acanthomorphata</taxon>
        <taxon>Eupercaria</taxon>
        <taxon>Perciformes</taxon>
        <taxon>Cottioidei</taxon>
        <taxon>Cottales</taxon>
        <taxon>Liparidae</taxon>
        <taxon>Liparis</taxon>
    </lineage>
</organism>
<gene>
    <name evidence="1" type="ORF">EYF80_027791</name>
</gene>
<comment type="caution">
    <text evidence="1">The sequence shown here is derived from an EMBL/GenBank/DDBJ whole genome shotgun (WGS) entry which is preliminary data.</text>
</comment>
<dbReference type="EMBL" id="SRLO01000304">
    <property type="protein sequence ID" value="TNN61956.1"/>
    <property type="molecule type" value="Genomic_DNA"/>
</dbReference>
<dbReference type="AlphaFoldDB" id="A0A4Z2H851"/>
<evidence type="ECO:0000313" key="2">
    <source>
        <dbReference type="Proteomes" id="UP000314294"/>
    </source>
</evidence>
<reference evidence="1 2" key="1">
    <citation type="submission" date="2019-03" db="EMBL/GenBank/DDBJ databases">
        <title>First draft genome of Liparis tanakae, snailfish: a comprehensive survey of snailfish specific genes.</title>
        <authorList>
            <person name="Kim W."/>
            <person name="Song I."/>
            <person name="Jeong J.-H."/>
            <person name="Kim D."/>
            <person name="Kim S."/>
            <person name="Ryu S."/>
            <person name="Song J.Y."/>
            <person name="Lee S.K."/>
        </authorList>
    </citation>
    <scope>NUCLEOTIDE SEQUENCE [LARGE SCALE GENOMIC DNA]</scope>
    <source>
        <tissue evidence="1">Muscle</tissue>
    </source>
</reference>
<accession>A0A4Z2H851</accession>
<sequence>MKAKAGAAIRLVLMRLDSATSSRDAVEGKARNKKPCTARLLHARLNYFAHIQQPAISDPTSETFCRSHSLAFKLSTQQDFTVNTGLELSVVLNASRRPTQ</sequence>
<name>A0A4Z2H851_9TELE</name>
<protein>
    <submittedName>
        <fullName evidence="1">Uncharacterized protein</fullName>
    </submittedName>
</protein>
<keyword evidence="2" id="KW-1185">Reference proteome</keyword>
<dbReference type="Proteomes" id="UP000314294">
    <property type="component" value="Unassembled WGS sequence"/>
</dbReference>
<evidence type="ECO:0000313" key="1">
    <source>
        <dbReference type="EMBL" id="TNN61956.1"/>
    </source>
</evidence>